<dbReference type="PANTHER" id="PTHR20932">
    <property type="entry name" value="LYSM AND PUTATIVE PEPTIDOGLYCAN-BINDING DOMAIN-CONTAINING PROTEIN"/>
    <property type="match status" value="1"/>
</dbReference>
<dbReference type="SMART" id="SM00257">
    <property type="entry name" value="LysM"/>
    <property type="match status" value="1"/>
</dbReference>
<dbReference type="Pfam" id="PF00646">
    <property type="entry name" value="F-box"/>
    <property type="match status" value="1"/>
</dbReference>
<sequence length="255" mass="28345">MVCYCCIEEDDDLLKPLTTTTGDYGGGVISPMNSHFTALTCADTLRSIMEKLPVADLARASCVCKIWRVIGSDKEMVKRAFGAPWKLKDVFGNPTSGSFWRDCSLSKFAISHRLVRGDSVASLAVKYSVQVMDIKRLNNMMSDHGIYSRDRLLIPVSNPDILLDGACYIEVDRHAKREVAVVYLDGGPDIEQLSSIFTRLASDQGKRRVVESLKRSMQVDDGTVQYYLSMSNGDPRGALSQFSEDLTWERQVGLA</sequence>
<keyword evidence="3" id="KW-1185">Reference proteome</keyword>
<dbReference type="Pfam" id="PF01476">
    <property type="entry name" value="LysM"/>
    <property type="match status" value="1"/>
</dbReference>
<dbReference type="InterPro" id="IPR036779">
    <property type="entry name" value="LysM_dom_sf"/>
</dbReference>
<dbReference type="EMBL" id="BAABME010007219">
    <property type="protein sequence ID" value="GAA0170372.1"/>
    <property type="molecule type" value="Genomic_DNA"/>
</dbReference>
<evidence type="ECO:0000313" key="2">
    <source>
        <dbReference type="EMBL" id="GAA0170372.1"/>
    </source>
</evidence>
<organism evidence="2 3">
    <name type="scientific">Lithospermum erythrorhizon</name>
    <name type="common">Purple gromwell</name>
    <name type="synonym">Lithospermum officinale var. erythrorhizon</name>
    <dbReference type="NCBI Taxonomy" id="34254"/>
    <lineage>
        <taxon>Eukaryota</taxon>
        <taxon>Viridiplantae</taxon>
        <taxon>Streptophyta</taxon>
        <taxon>Embryophyta</taxon>
        <taxon>Tracheophyta</taxon>
        <taxon>Spermatophyta</taxon>
        <taxon>Magnoliopsida</taxon>
        <taxon>eudicotyledons</taxon>
        <taxon>Gunneridae</taxon>
        <taxon>Pentapetalae</taxon>
        <taxon>asterids</taxon>
        <taxon>lamiids</taxon>
        <taxon>Boraginales</taxon>
        <taxon>Boraginaceae</taxon>
        <taxon>Boraginoideae</taxon>
        <taxon>Lithospermeae</taxon>
        <taxon>Lithospermum</taxon>
    </lineage>
</organism>
<accession>A0AAV3R5W0</accession>
<comment type="caution">
    <text evidence="2">The sequence shown here is derived from an EMBL/GenBank/DDBJ whole genome shotgun (WGS) entry which is preliminary data.</text>
</comment>
<dbReference type="InterPro" id="IPR018392">
    <property type="entry name" value="LysM"/>
</dbReference>
<dbReference type="Proteomes" id="UP001454036">
    <property type="component" value="Unassembled WGS sequence"/>
</dbReference>
<dbReference type="AlphaFoldDB" id="A0AAV3R5W0"/>
<protein>
    <recommendedName>
        <fullName evidence="1">LysM domain-containing protein</fullName>
    </recommendedName>
</protein>
<reference evidence="2 3" key="1">
    <citation type="submission" date="2024-01" db="EMBL/GenBank/DDBJ databases">
        <title>The complete chloroplast genome sequence of Lithospermum erythrorhizon: insights into the phylogenetic relationship among Boraginaceae species and the maternal lineages of purple gromwells.</title>
        <authorList>
            <person name="Okada T."/>
            <person name="Watanabe K."/>
        </authorList>
    </citation>
    <scope>NUCLEOTIDE SEQUENCE [LARGE SCALE GENOMIC DNA]</scope>
</reference>
<evidence type="ECO:0000313" key="3">
    <source>
        <dbReference type="Proteomes" id="UP001454036"/>
    </source>
</evidence>
<dbReference type="CDD" id="cd00118">
    <property type="entry name" value="LysM"/>
    <property type="match status" value="1"/>
</dbReference>
<dbReference type="InterPro" id="IPR045030">
    <property type="entry name" value="LYSM1-4"/>
</dbReference>
<dbReference type="Gene3D" id="3.10.350.10">
    <property type="entry name" value="LysM domain"/>
    <property type="match status" value="1"/>
</dbReference>
<gene>
    <name evidence="2" type="ORF">LIER_24648</name>
</gene>
<dbReference type="PANTHER" id="PTHR20932:SF8">
    <property type="entry name" value="LD22649P"/>
    <property type="match status" value="1"/>
</dbReference>
<dbReference type="SMART" id="SM00256">
    <property type="entry name" value="FBOX"/>
    <property type="match status" value="1"/>
</dbReference>
<dbReference type="SUPFAM" id="SSF81383">
    <property type="entry name" value="F-box domain"/>
    <property type="match status" value="1"/>
</dbReference>
<feature type="domain" description="LysM" evidence="1">
    <location>
        <begin position="110"/>
        <end position="154"/>
    </location>
</feature>
<dbReference type="PROSITE" id="PS51782">
    <property type="entry name" value="LYSM"/>
    <property type="match status" value="1"/>
</dbReference>
<evidence type="ECO:0000259" key="1">
    <source>
        <dbReference type="PROSITE" id="PS51782"/>
    </source>
</evidence>
<dbReference type="SUPFAM" id="SSF54106">
    <property type="entry name" value="LysM domain"/>
    <property type="match status" value="1"/>
</dbReference>
<dbReference type="Gene3D" id="1.20.1280.50">
    <property type="match status" value="1"/>
</dbReference>
<dbReference type="InterPro" id="IPR001810">
    <property type="entry name" value="F-box_dom"/>
</dbReference>
<dbReference type="InterPro" id="IPR036047">
    <property type="entry name" value="F-box-like_dom_sf"/>
</dbReference>
<name>A0AAV3R5W0_LITER</name>
<proteinExistence type="predicted"/>